<dbReference type="PANTHER" id="PTHR43674">
    <property type="entry name" value="NITRILASE C965.09-RELATED"/>
    <property type="match status" value="1"/>
</dbReference>
<evidence type="ECO:0000313" key="3">
    <source>
        <dbReference type="EMBL" id="NYI66988.1"/>
    </source>
</evidence>
<sequence>MFVFPELHLNPTGDASHHETEALIEAMAEPIDGKRNRLLAEIAGDLRIWLIPGSFYERGDDGLIYNTTAVYSPEGQRVASYRKVFPWRPHEKVSAGDRFVVFDMAGFGRIGLSICYDSWFPEASRHLAWMGAELIVNVVLTPTSDRAQEVTLNRANAIANQVFVASVNAAAPDGLGRSLLIDPQGRVCVESTSSESTVLTDVIDLDEVHAVRQHGTGGVTRPWQQFEGIDDSIPLPLYDGALTPEKWHPQCSADQPTTA</sequence>
<feature type="domain" description="CN hydrolase" evidence="2">
    <location>
        <begin position="1"/>
        <end position="205"/>
    </location>
</feature>
<dbReference type="GO" id="GO:0033388">
    <property type="term" value="P:putrescine biosynthetic process from arginine"/>
    <property type="evidence" value="ECO:0007669"/>
    <property type="project" value="TreeGrafter"/>
</dbReference>
<evidence type="ECO:0000256" key="1">
    <source>
        <dbReference type="ARBA" id="ARBA00022801"/>
    </source>
</evidence>
<keyword evidence="1 3" id="KW-0378">Hydrolase</keyword>
<dbReference type="CDD" id="cd07197">
    <property type="entry name" value="nitrilase"/>
    <property type="match status" value="1"/>
</dbReference>
<dbReference type="AlphaFoldDB" id="A0A7Z0AC60"/>
<dbReference type="InterPro" id="IPR050345">
    <property type="entry name" value="Aliph_Amidase/BUP"/>
</dbReference>
<dbReference type="EMBL" id="JACBZP010000001">
    <property type="protein sequence ID" value="NYI66988.1"/>
    <property type="molecule type" value="Genomic_DNA"/>
</dbReference>
<name>A0A7Z0AC60_9MICO</name>
<comment type="caution">
    <text evidence="3">The sequence shown here is derived from an EMBL/GenBank/DDBJ whole genome shotgun (WGS) entry which is preliminary data.</text>
</comment>
<evidence type="ECO:0000259" key="2">
    <source>
        <dbReference type="PROSITE" id="PS50263"/>
    </source>
</evidence>
<dbReference type="PROSITE" id="PS50263">
    <property type="entry name" value="CN_HYDROLASE"/>
    <property type="match status" value="1"/>
</dbReference>
<keyword evidence="4" id="KW-1185">Reference proteome</keyword>
<organism evidence="3 4">
    <name type="scientific">Spelaeicoccus albus</name>
    <dbReference type="NCBI Taxonomy" id="1280376"/>
    <lineage>
        <taxon>Bacteria</taxon>
        <taxon>Bacillati</taxon>
        <taxon>Actinomycetota</taxon>
        <taxon>Actinomycetes</taxon>
        <taxon>Micrococcales</taxon>
        <taxon>Brevibacteriaceae</taxon>
        <taxon>Spelaeicoccus</taxon>
    </lineage>
</organism>
<dbReference type="GO" id="GO:0050126">
    <property type="term" value="F:N-carbamoylputrescine amidase activity"/>
    <property type="evidence" value="ECO:0007669"/>
    <property type="project" value="TreeGrafter"/>
</dbReference>
<dbReference type="InterPro" id="IPR003010">
    <property type="entry name" value="C-N_Hydrolase"/>
</dbReference>
<accession>A0A7Z0AC60</accession>
<gene>
    <name evidence="3" type="ORF">BJY26_001294</name>
</gene>
<dbReference type="Gene3D" id="3.60.110.10">
    <property type="entry name" value="Carbon-nitrogen hydrolase"/>
    <property type="match status" value="1"/>
</dbReference>
<protein>
    <submittedName>
        <fullName evidence="3">Putative amidohydrolase</fullName>
    </submittedName>
</protein>
<reference evidence="3 4" key="1">
    <citation type="submission" date="2020-07" db="EMBL/GenBank/DDBJ databases">
        <title>Sequencing the genomes of 1000 actinobacteria strains.</title>
        <authorList>
            <person name="Klenk H.-P."/>
        </authorList>
    </citation>
    <scope>NUCLEOTIDE SEQUENCE [LARGE SCALE GENOMIC DNA]</scope>
    <source>
        <strain evidence="3 4">DSM 26341</strain>
    </source>
</reference>
<dbReference type="SUPFAM" id="SSF56317">
    <property type="entry name" value="Carbon-nitrogen hydrolase"/>
    <property type="match status" value="1"/>
</dbReference>
<dbReference type="InterPro" id="IPR036526">
    <property type="entry name" value="C-N_Hydrolase_sf"/>
</dbReference>
<dbReference type="Pfam" id="PF00795">
    <property type="entry name" value="CN_hydrolase"/>
    <property type="match status" value="1"/>
</dbReference>
<proteinExistence type="predicted"/>
<dbReference type="PANTHER" id="PTHR43674:SF15">
    <property type="entry name" value="FORMAMIDASE"/>
    <property type="match status" value="1"/>
</dbReference>
<dbReference type="Proteomes" id="UP000539111">
    <property type="component" value="Unassembled WGS sequence"/>
</dbReference>
<evidence type="ECO:0000313" key="4">
    <source>
        <dbReference type="Proteomes" id="UP000539111"/>
    </source>
</evidence>